<dbReference type="EnsemblPlants" id="Kaladp0094s0140.1.v1.1">
    <property type="protein sequence ID" value="Kaladp0094s0140.1.v1.1"/>
    <property type="gene ID" value="Kaladp0094s0140.v1.1"/>
</dbReference>
<keyword evidence="1" id="KW-0812">Transmembrane</keyword>
<dbReference type="AlphaFoldDB" id="A0A7N0V1R1"/>
<dbReference type="OMA" id="YVDSHED"/>
<accession>A0A7N0V1R1</accession>
<dbReference type="PANTHER" id="PTHR36768:SF1">
    <property type="entry name" value="ATP-DEPENDENT HELICASE_DEOXYRIBONUCLEASE SUBUNIT B"/>
    <property type="match status" value="1"/>
</dbReference>
<keyword evidence="2" id="KW-0732">Signal</keyword>
<keyword evidence="4" id="KW-1185">Reference proteome</keyword>
<sequence>MIPAAAQISIGMASGRWRPAPQSLLLLLLCLLSLVSCCVGYRPGDIVPMTKTTQYHSSRTPSHDMIGRHCPVFAVNREVLVPFAKPVGYTGADPVKISFQVGKEKFMIPWLLVINRQTREVPMIDVHLRYSGSDLLGVTAKVIDMPQHYIAVHPDISKQFWDAEHWPKHVLVRYTWEEQSEIDVATGFYVLFGSGLLMSFILSIYILQSSQEKLTRFVMEAVADSSIVEGGIAKVE</sequence>
<evidence type="ECO:0000313" key="3">
    <source>
        <dbReference type="EnsemblPlants" id="Kaladp0094s0140.1.v1.1"/>
    </source>
</evidence>
<feature type="chain" id="PRO_5029445826" evidence="2">
    <location>
        <begin position="41"/>
        <end position="236"/>
    </location>
</feature>
<evidence type="ECO:0000256" key="2">
    <source>
        <dbReference type="SAM" id="SignalP"/>
    </source>
</evidence>
<feature type="transmembrane region" description="Helical" evidence="1">
    <location>
        <begin position="188"/>
        <end position="207"/>
    </location>
</feature>
<keyword evidence="1" id="KW-0472">Membrane</keyword>
<keyword evidence="1" id="KW-1133">Transmembrane helix</keyword>
<proteinExistence type="predicted"/>
<dbReference type="Proteomes" id="UP000594263">
    <property type="component" value="Unplaced"/>
</dbReference>
<reference evidence="3" key="1">
    <citation type="submission" date="2021-01" db="UniProtKB">
        <authorList>
            <consortium name="EnsemblPlants"/>
        </authorList>
    </citation>
    <scope>IDENTIFICATION</scope>
</reference>
<dbReference type="PANTHER" id="PTHR36768">
    <property type="entry name" value="ATP-DEPENDENT HELICASE/DEOXYRIBONUCLEASE SUBUNIT B"/>
    <property type="match status" value="1"/>
</dbReference>
<dbReference type="GO" id="GO:0009555">
    <property type="term" value="P:pollen development"/>
    <property type="evidence" value="ECO:0007669"/>
    <property type="project" value="EnsemblPlants"/>
</dbReference>
<evidence type="ECO:0000256" key="1">
    <source>
        <dbReference type="SAM" id="Phobius"/>
    </source>
</evidence>
<protein>
    <submittedName>
        <fullName evidence="3">Uncharacterized protein</fullName>
    </submittedName>
</protein>
<dbReference type="GO" id="GO:0005886">
    <property type="term" value="C:plasma membrane"/>
    <property type="evidence" value="ECO:0007669"/>
    <property type="project" value="EnsemblPlants"/>
</dbReference>
<name>A0A7N0V1R1_KALFE</name>
<evidence type="ECO:0000313" key="4">
    <source>
        <dbReference type="Proteomes" id="UP000594263"/>
    </source>
</evidence>
<feature type="signal peptide" evidence="2">
    <location>
        <begin position="1"/>
        <end position="40"/>
    </location>
</feature>
<organism evidence="3 4">
    <name type="scientific">Kalanchoe fedtschenkoi</name>
    <name type="common">Lavender scallops</name>
    <name type="synonym">South American air plant</name>
    <dbReference type="NCBI Taxonomy" id="63787"/>
    <lineage>
        <taxon>Eukaryota</taxon>
        <taxon>Viridiplantae</taxon>
        <taxon>Streptophyta</taxon>
        <taxon>Embryophyta</taxon>
        <taxon>Tracheophyta</taxon>
        <taxon>Spermatophyta</taxon>
        <taxon>Magnoliopsida</taxon>
        <taxon>eudicotyledons</taxon>
        <taxon>Gunneridae</taxon>
        <taxon>Pentapetalae</taxon>
        <taxon>Saxifragales</taxon>
        <taxon>Crassulaceae</taxon>
        <taxon>Kalanchoe</taxon>
    </lineage>
</organism>
<dbReference type="Gramene" id="Kaladp0094s0140.1.v1.1">
    <property type="protein sequence ID" value="Kaladp0094s0140.1.v1.1"/>
    <property type="gene ID" value="Kaladp0094s0140.v1.1"/>
</dbReference>
<dbReference type="GO" id="GO:0006979">
    <property type="term" value="P:response to oxidative stress"/>
    <property type="evidence" value="ECO:0007669"/>
    <property type="project" value="EnsemblPlants"/>
</dbReference>